<dbReference type="GO" id="GO:0003677">
    <property type="term" value="F:DNA binding"/>
    <property type="evidence" value="ECO:0007669"/>
    <property type="project" value="UniProtKB-KW"/>
</dbReference>
<comment type="caution">
    <text evidence="9">The sequence shown here is derived from an EMBL/GenBank/DDBJ whole genome shotgun (WGS) entry which is preliminary data.</text>
</comment>
<evidence type="ECO:0000259" key="8">
    <source>
        <dbReference type="PROSITE" id="PS50110"/>
    </source>
</evidence>
<dbReference type="InterPro" id="IPR039420">
    <property type="entry name" value="WalR-like"/>
</dbReference>
<dbReference type="PROSITE" id="PS00622">
    <property type="entry name" value="HTH_LUXR_1"/>
    <property type="match status" value="1"/>
</dbReference>
<evidence type="ECO:0000256" key="6">
    <source>
        <dbReference type="PROSITE-ProRule" id="PRU00169"/>
    </source>
</evidence>
<dbReference type="InterPro" id="IPR001789">
    <property type="entry name" value="Sig_transdc_resp-reg_receiver"/>
</dbReference>
<evidence type="ECO:0000313" key="9">
    <source>
        <dbReference type="EMBL" id="PWW28767.1"/>
    </source>
</evidence>
<proteinExistence type="predicted"/>
<keyword evidence="4" id="KW-0238">DNA-binding</keyword>
<comment type="subcellular location">
    <subcellularLocation>
        <location evidence="1">Cytoplasm</location>
    </subcellularLocation>
</comment>
<feature type="domain" description="HTH luxR-type" evidence="7">
    <location>
        <begin position="148"/>
        <end position="213"/>
    </location>
</feature>
<dbReference type="Pfam" id="PF00072">
    <property type="entry name" value="Response_reg"/>
    <property type="match status" value="1"/>
</dbReference>
<dbReference type="GO" id="GO:0005737">
    <property type="term" value="C:cytoplasm"/>
    <property type="evidence" value="ECO:0007669"/>
    <property type="project" value="UniProtKB-SubCell"/>
</dbReference>
<gene>
    <name evidence="9" type="ORF">DFO73_1052</name>
</gene>
<evidence type="ECO:0000256" key="3">
    <source>
        <dbReference type="ARBA" id="ARBA00023015"/>
    </source>
</evidence>
<dbReference type="GO" id="GO:0006355">
    <property type="term" value="P:regulation of DNA-templated transcription"/>
    <property type="evidence" value="ECO:0007669"/>
    <property type="project" value="InterPro"/>
</dbReference>
<dbReference type="InterPro" id="IPR000792">
    <property type="entry name" value="Tscrpt_reg_LuxR_C"/>
</dbReference>
<dbReference type="CDD" id="cd17535">
    <property type="entry name" value="REC_NarL-like"/>
    <property type="match status" value="1"/>
</dbReference>
<evidence type="ECO:0000256" key="2">
    <source>
        <dbReference type="ARBA" id="ARBA00022553"/>
    </source>
</evidence>
<keyword evidence="2 6" id="KW-0597">Phosphoprotein</keyword>
<dbReference type="PROSITE" id="PS50110">
    <property type="entry name" value="RESPONSE_REGULATORY"/>
    <property type="match status" value="1"/>
</dbReference>
<dbReference type="Proteomes" id="UP000247150">
    <property type="component" value="Unassembled WGS sequence"/>
</dbReference>
<evidence type="ECO:0000259" key="7">
    <source>
        <dbReference type="PROSITE" id="PS50043"/>
    </source>
</evidence>
<dbReference type="SUPFAM" id="SSF52172">
    <property type="entry name" value="CheY-like"/>
    <property type="match status" value="1"/>
</dbReference>
<dbReference type="InterPro" id="IPR016032">
    <property type="entry name" value="Sig_transdc_resp-reg_C-effctor"/>
</dbReference>
<dbReference type="EMBL" id="QGTW01000005">
    <property type="protein sequence ID" value="PWW28767.1"/>
    <property type="molecule type" value="Genomic_DNA"/>
</dbReference>
<dbReference type="PANTHER" id="PTHR43214:SF37">
    <property type="entry name" value="TRANSCRIPTIONAL REGULATORY PROTEIN YDFI"/>
    <property type="match status" value="1"/>
</dbReference>
<evidence type="ECO:0000313" key="10">
    <source>
        <dbReference type="Proteomes" id="UP000247150"/>
    </source>
</evidence>
<reference evidence="9 10" key="1">
    <citation type="submission" date="2018-05" db="EMBL/GenBank/DDBJ databases">
        <title>Freshwater and sediment microbial communities from various areas in North America, analyzing microbe dynamics in response to fracking.</title>
        <authorList>
            <person name="Lamendella R."/>
        </authorList>
    </citation>
    <scope>NUCLEOTIDE SEQUENCE [LARGE SCALE GENOMIC DNA]</scope>
    <source>
        <strain evidence="9 10">15_TX</strain>
    </source>
</reference>
<name>A0A2V2ZXE0_9BACI</name>
<dbReference type="SMART" id="SM00421">
    <property type="entry name" value="HTH_LUXR"/>
    <property type="match status" value="1"/>
</dbReference>
<dbReference type="GO" id="GO:0000160">
    <property type="term" value="P:phosphorelay signal transduction system"/>
    <property type="evidence" value="ECO:0007669"/>
    <property type="project" value="InterPro"/>
</dbReference>
<evidence type="ECO:0000256" key="5">
    <source>
        <dbReference type="ARBA" id="ARBA00023163"/>
    </source>
</evidence>
<feature type="domain" description="Response regulatory" evidence="8">
    <location>
        <begin position="9"/>
        <end position="125"/>
    </location>
</feature>
<dbReference type="SUPFAM" id="SSF46894">
    <property type="entry name" value="C-terminal effector domain of the bipartite response regulators"/>
    <property type="match status" value="1"/>
</dbReference>
<dbReference type="InterPro" id="IPR011006">
    <property type="entry name" value="CheY-like_superfamily"/>
</dbReference>
<dbReference type="PRINTS" id="PR00038">
    <property type="entry name" value="HTHLUXR"/>
</dbReference>
<feature type="modified residue" description="4-aspartylphosphate" evidence="6">
    <location>
        <position position="60"/>
    </location>
</feature>
<dbReference type="CDD" id="cd06170">
    <property type="entry name" value="LuxR_C_like"/>
    <property type="match status" value="1"/>
</dbReference>
<protein>
    <submittedName>
        <fullName evidence="9">LuxR family two component transcriptional regulator</fullName>
    </submittedName>
</protein>
<organism evidence="9 10">
    <name type="scientific">Cytobacillus oceanisediminis</name>
    <dbReference type="NCBI Taxonomy" id="665099"/>
    <lineage>
        <taxon>Bacteria</taxon>
        <taxon>Bacillati</taxon>
        <taxon>Bacillota</taxon>
        <taxon>Bacilli</taxon>
        <taxon>Bacillales</taxon>
        <taxon>Bacillaceae</taxon>
        <taxon>Cytobacillus</taxon>
    </lineage>
</organism>
<keyword evidence="3" id="KW-0805">Transcription regulation</keyword>
<dbReference type="PANTHER" id="PTHR43214">
    <property type="entry name" value="TWO-COMPONENT RESPONSE REGULATOR"/>
    <property type="match status" value="1"/>
</dbReference>
<dbReference type="Pfam" id="PF00196">
    <property type="entry name" value="GerE"/>
    <property type="match status" value="1"/>
</dbReference>
<dbReference type="InterPro" id="IPR058245">
    <property type="entry name" value="NreC/VraR/RcsB-like_REC"/>
</dbReference>
<evidence type="ECO:0000256" key="4">
    <source>
        <dbReference type="ARBA" id="ARBA00023125"/>
    </source>
</evidence>
<keyword evidence="5" id="KW-0804">Transcription</keyword>
<evidence type="ECO:0000256" key="1">
    <source>
        <dbReference type="ARBA" id="ARBA00004496"/>
    </source>
</evidence>
<dbReference type="AlphaFoldDB" id="A0A2V2ZXE0"/>
<dbReference type="PROSITE" id="PS50043">
    <property type="entry name" value="HTH_LUXR_2"/>
    <property type="match status" value="1"/>
</dbReference>
<sequence>MQRMRPMIKVLFVDDHEMVRIGVSSYLTAQPDIEVVGEADNGKTAIKMALELRPDIILMDLVMKEMDGIEATRNIIEQWPEAKIIIVTSFLDDEKVYPALEAGATSYMLKTSKASEIADAVRSTYHGQSVLEPEVTGKMMVKMRQKNQHQPHEELTSREMEILLLMTEGKTNQEIADELYIALKTVKTHVSNILSKLQVQDRTQAVIYAFKHSLVK</sequence>
<accession>A0A2V2ZXE0</accession>
<dbReference type="Gene3D" id="3.40.50.2300">
    <property type="match status" value="1"/>
</dbReference>
<dbReference type="SMART" id="SM00448">
    <property type="entry name" value="REC"/>
    <property type="match status" value="1"/>
</dbReference>